<evidence type="ECO:0000259" key="5">
    <source>
        <dbReference type="PROSITE" id="PS51192"/>
    </source>
</evidence>
<evidence type="ECO:0000313" key="8">
    <source>
        <dbReference type="Proteomes" id="UP001499990"/>
    </source>
</evidence>
<dbReference type="Pfam" id="PF00271">
    <property type="entry name" value="Helicase_C"/>
    <property type="match status" value="1"/>
</dbReference>
<keyword evidence="3" id="KW-0347">Helicase</keyword>
<evidence type="ECO:0008006" key="9">
    <source>
        <dbReference type="Google" id="ProtNLM"/>
    </source>
</evidence>
<sequence length="483" mass="52261">MYAAPLRMLAFEVYERLRARLGADRIGLRTGEEYLNPGAPVLCCTTEAAPVEGDVLVVDEAHWLADQERGHAWTRLLLSGAHTDVHIAAAPESEDLLRTLLTPAVDITTVHHARPTALTLASPFRAVTLPKASAVVAFSRKAVLALHRELIEAGRSATVLYGTMPPAARREQIRRLTEKEVDVIVTTDVIGHGVNLPLGSVVFAETSKYDGRTRRELRVWEAAQITGRAGRRGHNAGEGIVAAYRSRLPGLTVSGQLLEQAVQAANGVKPNGLQVTTAPLRPTWTDLGLPEPGEIPHALTGWTAAAREAARERPWLQPMPVDEIRAKLSMARQIADAPRDVGGLWPQDGCTVWRLITLSVDADRPAYPAICRAVLHGAALRPLLRSRAGIDRMALPDAEKYAALMRDLRTAALAFDGECGGVNTEEAAAGEQAAAARIIQLVAASRPLAEHGRCAACQKPCAPWFTYCDACHCSRFSGFDDDW</sequence>
<reference evidence="8" key="1">
    <citation type="journal article" date="2019" name="Int. J. Syst. Evol. Microbiol.">
        <title>The Global Catalogue of Microorganisms (GCM) 10K type strain sequencing project: providing services to taxonomists for standard genome sequencing and annotation.</title>
        <authorList>
            <consortium name="The Broad Institute Genomics Platform"/>
            <consortium name="The Broad Institute Genome Sequencing Center for Infectious Disease"/>
            <person name="Wu L."/>
            <person name="Ma J."/>
        </authorList>
    </citation>
    <scope>NUCLEOTIDE SEQUENCE [LARGE SCALE GENOMIC DNA]</scope>
    <source>
        <strain evidence="8">JCM 9651</strain>
    </source>
</reference>
<keyword evidence="4" id="KW-0067">ATP-binding</keyword>
<dbReference type="PANTHER" id="PTHR12131">
    <property type="entry name" value="ATP-DEPENDENT RNA AND DNA HELICASE"/>
    <property type="match status" value="1"/>
</dbReference>
<dbReference type="InterPro" id="IPR027417">
    <property type="entry name" value="P-loop_NTPase"/>
</dbReference>
<evidence type="ECO:0000256" key="1">
    <source>
        <dbReference type="ARBA" id="ARBA00022741"/>
    </source>
</evidence>
<dbReference type="InterPro" id="IPR014001">
    <property type="entry name" value="Helicase_ATP-bd"/>
</dbReference>
<evidence type="ECO:0000313" key="7">
    <source>
        <dbReference type="EMBL" id="GAA3377913.1"/>
    </source>
</evidence>
<gene>
    <name evidence="7" type="ORF">GCM10020367_55460</name>
</gene>
<keyword evidence="8" id="KW-1185">Reference proteome</keyword>
<dbReference type="SMART" id="SM00490">
    <property type="entry name" value="HELICc"/>
    <property type="match status" value="1"/>
</dbReference>
<keyword evidence="2" id="KW-0378">Hydrolase</keyword>
<dbReference type="Pfam" id="PF22527">
    <property type="entry name" value="DEXQc_Suv3"/>
    <property type="match status" value="1"/>
</dbReference>
<comment type="caution">
    <text evidence="7">The sequence shown here is derived from an EMBL/GenBank/DDBJ whole genome shotgun (WGS) entry which is preliminary data.</text>
</comment>
<keyword evidence="1" id="KW-0547">Nucleotide-binding</keyword>
<name>A0ABP6SJ82_9ACTN</name>
<dbReference type="PROSITE" id="PS51192">
    <property type="entry name" value="HELICASE_ATP_BIND_1"/>
    <property type="match status" value="1"/>
</dbReference>
<accession>A0ABP6SJ82</accession>
<dbReference type="SUPFAM" id="SSF52540">
    <property type="entry name" value="P-loop containing nucleoside triphosphate hydrolases"/>
    <property type="match status" value="1"/>
</dbReference>
<evidence type="ECO:0000256" key="2">
    <source>
        <dbReference type="ARBA" id="ARBA00022801"/>
    </source>
</evidence>
<feature type="domain" description="Helicase ATP-binding" evidence="5">
    <location>
        <begin position="1"/>
        <end position="100"/>
    </location>
</feature>
<evidence type="ECO:0000256" key="3">
    <source>
        <dbReference type="ARBA" id="ARBA00022806"/>
    </source>
</evidence>
<evidence type="ECO:0000256" key="4">
    <source>
        <dbReference type="ARBA" id="ARBA00022840"/>
    </source>
</evidence>
<dbReference type="Gene3D" id="3.40.50.300">
    <property type="entry name" value="P-loop containing nucleotide triphosphate hydrolases"/>
    <property type="match status" value="2"/>
</dbReference>
<proteinExistence type="predicted"/>
<evidence type="ECO:0000259" key="6">
    <source>
        <dbReference type="PROSITE" id="PS51194"/>
    </source>
</evidence>
<feature type="domain" description="Helicase C-terminal" evidence="6">
    <location>
        <begin position="119"/>
        <end position="281"/>
    </location>
</feature>
<organism evidence="7 8">
    <name type="scientific">Streptomyces sannanensis</name>
    <dbReference type="NCBI Taxonomy" id="285536"/>
    <lineage>
        <taxon>Bacteria</taxon>
        <taxon>Bacillati</taxon>
        <taxon>Actinomycetota</taxon>
        <taxon>Actinomycetes</taxon>
        <taxon>Kitasatosporales</taxon>
        <taxon>Streptomycetaceae</taxon>
        <taxon>Streptomyces</taxon>
    </lineage>
</organism>
<dbReference type="InterPro" id="IPR001650">
    <property type="entry name" value="Helicase_C-like"/>
</dbReference>
<dbReference type="PROSITE" id="PS51194">
    <property type="entry name" value="HELICASE_CTER"/>
    <property type="match status" value="1"/>
</dbReference>
<dbReference type="EMBL" id="BAAAYL010000001">
    <property type="protein sequence ID" value="GAA3377913.1"/>
    <property type="molecule type" value="Genomic_DNA"/>
</dbReference>
<dbReference type="PANTHER" id="PTHR12131:SF1">
    <property type="entry name" value="ATP-DEPENDENT RNA HELICASE SUPV3L1, MITOCHONDRIAL-RELATED"/>
    <property type="match status" value="1"/>
</dbReference>
<protein>
    <recommendedName>
        <fullName evidence="9">Helicase</fullName>
    </recommendedName>
</protein>
<dbReference type="InterPro" id="IPR050699">
    <property type="entry name" value="RNA-DNA_Helicase"/>
</dbReference>
<dbReference type="InterPro" id="IPR055206">
    <property type="entry name" value="DEXQc_SUV3"/>
</dbReference>
<dbReference type="Proteomes" id="UP001499990">
    <property type="component" value="Unassembled WGS sequence"/>
</dbReference>